<dbReference type="Gene3D" id="3.90.550.10">
    <property type="entry name" value="Spore Coat Polysaccharide Biosynthesis Protein SpsA, Chain A"/>
    <property type="match status" value="1"/>
</dbReference>
<dbReference type="InterPro" id="IPR001173">
    <property type="entry name" value="Glyco_trans_2-like"/>
</dbReference>
<proteinExistence type="predicted"/>
<evidence type="ECO:0000313" key="3">
    <source>
        <dbReference type="Proteomes" id="UP000651156"/>
    </source>
</evidence>
<comment type="caution">
    <text evidence="2">The sequence shown here is derived from an EMBL/GenBank/DDBJ whole genome shotgun (WGS) entry which is preliminary data.</text>
</comment>
<accession>A0ABR9UKZ0</accession>
<protein>
    <submittedName>
        <fullName evidence="2">Glycosyltransferase</fullName>
    </submittedName>
</protein>
<evidence type="ECO:0000313" key="2">
    <source>
        <dbReference type="EMBL" id="MBE9188954.1"/>
    </source>
</evidence>
<reference evidence="2 3" key="1">
    <citation type="submission" date="2020-10" db="EMBL/GenBank/DDBJ databases">
        <authorList>
            <person name="Castelo-Branco R."/>
            <person name="Eusebio N."/>
            <person name="Adriana R."/>
            <person name="Vieira A."/>
            <person name="Brugerolle De Fraissinette N."/>
            <person name="Rezende De Castro R."/>
            <person name="Schneider M.P."/>
            <person name="Vasconcelos V."/>
            <person name="Leao P.N."/>
        </authorList>
    </citation>
    <scope>NUCLEOTIDE SEQUENCE [LARGE SCALE GENOMIC DNA]</scope>
    <source>
        <strain evidence="2 3">LEGE 06123</strain>
    </source>
</reference>
<keyword evidence="3" id="KW-1185">Reference proteome</keyword>
<dbReference type="SUPFAM" id="SSF53448">
    <property type="entry name" value="Nucleotide-diphospho-sugar transferases"/>
    <property type="match status" value="1"/>
</dbReference>
<dbReference type="EMBL" id="JADEWN010000002">
    <property type="protein sequence ID" value="MBE9188954.1"/>
    <property type="molecule type" value="Genomic_DNA"/>
</dbReference>
<organism evidence="2 3">
    <name type="scientific">Gloeocapsopsis crepidinum LEGE 06123</name>
    <dbReference type="NCBI Taxonomy" id="588587"/>
    <lineage>
        <taxon>Bacteria</taxon>
        <taxon>Bacillati</taxon>
        <taxon>Cyanobacteriota</taxon>
        <taxon>Cyanophyceae</taxon>
        <taxon>Oscillatoriophycideae</taxon>
        <taxon>Chroococcales</taxon>
        <taxon>Chroococcaceae</taxon>
        <taxon>Gloeocapsopsis</taxon>
    </lineage>
</organism>
<dbReference type="InterPro" id="IPR029044">
    <property type="entry name" value="Nucleotide-diphossugar_trans"/>
</dbReference>
<dbReference type="PANTHER" id="PTHR43685">
    <property type="entry name" value="GLYCOSYLTRANSFERASE"/>
    <property type="match status" value="1"/>
</dbReference>
<dbReference type="PANTHER" id="PTHR43685:SF2">
    <property type="entry name" value="GLYCOSYLTRANSFERASE 2-LIKE DOMAIN-CONTAINING PROTEIN"/>
    <property type="match status" value="1"/>
</dbReference>
<evidence type="ECO:0000259" key="1">
    <source>
        <dbReference type="Pfam" id="PF00535"/>
    </source>
</evidence>
<feature type="domain" description="Glycosyltransferase 2-like" evidence="1">
    <location>
        <begin position="7"/>
        <end position="105"/>
    </location>
</feature>
<dbReference type="CDD" id="cd00761">
    <property type="entry name" value="Glyco_tranf_GTA_type"/>
    <property type="match status" value="1"/>
</dbReference>
<dbReference type="RefSeq" id="WP_193929973.1">
    <property type="nucleotide sequence ID" value="NZ_CAWPMZ010000058.1"/>
</dbReference>
<dbReference type="Pfam" id="PF00535">
    <property type="entry name" value="Glycos_transf_2"/>
    <property type="match status" value="1"/>
</dbReference>
<dbReference type="InterPro" id="IPR050834">
    <property type="entry name" value="Glycosyltransf_2"/>
</dbReference>
<name>A0ABR9UKZ0_9CHRO</name>
<gene>
    <name evidence="2" type="ORF">IQ230_00945</name>
</gene>
<dbReference type="Proteomes" id="UP000651156">
    <property type="component" value="Unassembled WGS sequence"/>
</dbReference>
<sequence>MSNPLISIIIPTHNRPDLLPRAVESALAQTIDDFEVIVVDDASTEPVQLPEHPRLRLIRLDQSHGGAGARNVGTEAAKGRWITYLDDDDRLLPHMAATSLEALSQTQLPTPVGVISGLEIVNTEGQVISTRLPPPARPRGAHFALEALEPGCSYNTKQTLVVEREIILQIGGWDKSFRSRVHSELFLRLNPVCSLLGVPIVTYQLYNHQSDRVSRNLVLRQESFQRLVSKHKSLFQAHPRMFAKFVIDHAQRSYQMGQTGAAIAAVLQAMQIEPIYTVKRVTRPFRRQLQQQDDSL</sequence>